<accession>A0A5D4H7V1</accession>
<proteinExistence type="predicted"/>
<protein>
    <submittedName>
        <fullName evidence="1">Uncharacterized protein</fullName>
    </submittedName>
</protein>
<dbReference type="RefSeq" id="WP_148918929.1">
    <property type="nucleotide sequence ID" value="NZ_VTAV01000004.1"/>
</dbReference>
<dbReference type="InterPro" id="IPR053851">
    <property type="entry name" value="DUF6929"/>
</dbReference>
<comment type="caution">
    <text evidence="1">The sequence shown here is derived from an EMBL/GenBank/DDBJ whole genome shotgun (WGS) entry which is preliminary data.</text>
</comment>
<evidence type="ECO:0000313" key="1">
    <source>
        <dbReference type="EMBL" id="TYR36677.1"/>
    </source>
</evidence>
<sequence>MDALYSLLLLFNLTGINAASGLQYHQDQLYIVSDNSPYLYHYHVQEERMVKVLLDSTQQTEMVAKKEKKDFEALCDVGDALVIVGSGSKPQRQEAFIYDKRNRHVRRVSLESIYQRMQEIGKVDEQNFNIEGLTYDNGTWYFLNRGNGEKKQNVIFTVTGDSNFILRPETLRANHIELPDIQNYTTGFSDGVMVDGRLFFIATAEDSVSTYHDGENKGSYISYIGLRDWTLGETHQLSSTKKLEGLAVYGQSADTITFILCEDPDDESNDRCPIYRYDFDLGSAEI</sequence>
<name>A0A5D4H7V1_9SPHI</name>
<reference evidence="1 2" key="1">
    <citation type="submission" date="2019-08" db="EMBL/GenBank/DDBJ databases">
        <title>Phlebobacter frassis gen. nov. sp. nov., a new member of family Sphingobacteriaceae isolated from sand fly rearing media.</title>
        <authorList>
            <person name="Kakumanu M.L."/>
            <person name="Marayati B.F."/>
            <person name="Wada-Katsumata A."/>
            <person name="Wasserberg G."/>
            <person name="Schal C."/>
            <person name="Apperson C.S."/>
            <person name="Ponnusamy L."/>
        </authorList>
    </citation>
    <scope>NUCLEOTIDE SEQUENCE [LARGE SCALE GENOMIC DNA]</scope>
    <source>
        <strain evidence="1 2">SSI9</strain>
    </source>
</reference>
<dbReference type="SUPFAM" id="SSF101898">
    <property type="entry name" value="NHL repeat"/>
    <property type="match status" value="1"/>
</dbReference>
<dbReference type="EMBL" id="VTAV01000004">
    <property type="protein sequence ID" value="TYR36677.1"/>
    <property type="molecule type" value="Genomic_DNA"/>
</dbReference>
<organism evidence="1 2">
    <name type="scientific">Sphingobacterium phlebotomi</name>
    <dbReference type="NCBI Taxonomy" id="2605433"/>
    <lineage>
        <taxon>Bacteria</taxon>
        <taxon>Pseudomonadati</taxon>
        <taxon>Bacteroidota</taxon>
        <taxon>Sphingobacteriia</taxon>
        <taxon>Sphingobacteriales</taxon>
        <taxon>Sphingobacteriaceae</taxon>
        <taxon>Sphingobacterium</taxon>
    </lineage>
</organism>
<keyword evidence="2" id="KW-1185">Reference proteome</keyword>
<dbReference type="Pfam" id="PF22000">
    <property type="entry name" value="DUF6929"/>
    <property type="match status" value="1"/>
</dbReference>
<dbReference type="AlphaFoldDB" id="A0A5D4H7V1"/>
<gene>
    <name evidence="1" type="ORF">FXV77_09260</name>
</gene>
<dbReference type="Proteomes" id="UP000322362">
    <property type="component" value="Unassembled WGS sequence"/>
</dbReference>
<evidence type="ECO:0000313" key="2">
    <source>
        <dbReference type="Proteomes" id="UP000322362"/>
    </source>
</evidence>